<dbReference type="PANTHER" id="PTHR33169:SF14">
    <property type="entry name" value="TRANSCRIPTIONAL REGULATOR RV3488"/>
    <property type="match status" value="1"/>
</dbReference>
<dbReference type="Gene3D" id="1.10.10.10">
    <property type="entry name" value="Winged helix-like DNA-binding domain superfamily/Winged helix DNA-binding domain"/>
    <property type="match status" value="1"/>
</dbReference>
<dbReference type="GeneID" id="91545531"/>
<feature type="domain" description="Transcription regulator PadR N-terminal" evidence="2">
    <location>
        <begin position="17"/>
        <end position="88"/>
    </location>
</feature>
<dbReference type="SUPFAM" id="SSF46785">
    <property type="entry name" value="Winged helix' DNA-binding domain"/>
    <property type="match status" value="1"/>
</dbReference>
<evidence type="ECO:0000313" key="4">
    <source>
        <dbReference type="Proteomes" id="UP001335325"/>
    </source>
</evidence>
<dbReference type="InterPro" id="IPR005149">
    <property type="entry name" value="Tscrpt_reg_PadR_N"/>
</dbReference>
<dbReference type="InterPro" id="IPR036388">
    <property type="entry name" value="WH-like_DNA-bd_sf"/>
</dbReference>
<dbReference type="RefSeq" id="WP_326754263.1">
    <property type="nucleotide sequence ID" value="NZ_CP109134.1"/>
</dbReference>
<feature type="compositionally biased region" description="Basic residues" evidence="1">
    <location>
        <begin position="205"/>
        <end position="218"/>
    </location>
</feature>
<evidence type="ECO:0000259" key="2">
    <source>
        <dbReference type="Pfam" id="PF03551"/>
    </source>
</evidence>
<dbReference type="PANTHER" id="PTHR33169">
    <property type="entry name" value="PADR-FAMILY TRANSCRIPTIONAL REGULATOR"/>
    <property type="match status" value="1"/>
</dbReference>
<organism evidence="3 4">
    <name type="scientific">Streptomyces hirsutus</name>
    <dbReference type="NCBI Taxonomy" id="35620"/>
    <lineage>
        <taxon>Bacteria</taxon>
        <taxon>Bacillati</taxon>
        <taxon>Actinomycetota</taxon>
        <taxon>Actinomycetes</taxon>
        <taxon>Kitasatosporales</taxon>
        <taxon>Streptomycetaceae</taxon>
        <taxon>Streptomyces</taxon>
    </lineage>
</organism>
<dbReference type="Pfam" id="PF03551">
    <property type="entry name" value="PadR"/>
    <property type="match status" value="1"/>
</dbReference>
<keyword evidence="4" id="KW-1185">Reference proteome</keyword>
<dbReference type="EMBL" id="CP109134">
    <property type="protein sequence ID" value="WSD08337.1"/>
    <property type="molecule type" value="Genomic_DNA"/>
</dbReference>
<sequence>MGDIQPAWLRAVLPLCLLATLERGESYGYALLRQLEESGLGTVKGAVLYPALTRLADDGAVEVRWAPGEGGPGRKYYRLTDAGRERLARERRAWQGFRTAVDTVAADTAGPAGTAHEQEKKPMTKTAAGTRPGHSDRDTWADKLERELALVHSVPRELVDRVPAEVAEAVTETEQPAEELFGPAEEYAAVVAAGAVTAHPGSRPRSARTTRRAGGKRYRGGELSGRISELTRRLAQRVPTAASAHSRSTR</sequence>
<evidence type="ECO:0000256" key="1">
    <source>
        <dbReference type="SAM" id="MobiDB-lite"/>
    </source>
</evidence>
<feature type="region of interest" description="Disordered" evidence="1">
    <location>
        <begin position="197"/>
        <end position="223"/>
    </location>
</feature>
<gene>
    <name evidence="3" type="ORF">OIE73_23155</name>
</gene>
<evidence type="ECO:0000313" key="3">
    <source>
        <dbReference type="EMBL" id="WSD08337.1"/>
    </source>
</evidence>
<protein>
    <submittedName>
        <fullName evidence="3">PadR family transcriptional regulator</fullName>
    </submittedName>
</protein>
<proteinExistence type="predicted"/>
<dbReference type="InterPro" id="IPR036390">
    <property type="entry name" value="WH_DNA-bd_sf"/>
</dbReference>
<dbReference type="InterPro" id="IPR052509">
    <property type="entry name" value="Metal_resp_DNA-bind_regulator"/>
</dbReference>
<feature type="region of interest" description="Disordered" evidence="1">
    <location>
        <begin position="109"/>
        <end position="136"/>
    </location>
</feature>
<reference evidence="3 4" key="1">
    <citation type="submission" date="2022-10" db="EMBL/GenBank/DDBJ databases">
        <title>The complete genomes of actinobacterial strains from the NBC collection.</title>
        <authorList>
            <person name="Joergensen T.S."/>
            <person name="Alvarez Arevalo M."/>
            <person name="Sterndorff E.B."/>
            <person name="Faurdal D."/>
            <person name="Vuksanovic O."/>
            <person name="Mourched A.-S."/>
            <person name="Charusanti P."/>
            <person name="Shaw S."/>
            <person name="Blin K."/>
            <person name="Weber T."/>
        </authorList>
    </citation>
    <scope>NUCLEOTIDE SEQUENCE [LARGE SCALE GENOMIC DNA]</scope>
    <source>
        <strain evidence="3 4">NBC 01753</strain>
    </source>
</reference>
<name>A0ABZ1GQ76_9ACTN</name>
<accession>A0ABZ1GQ76</accession>
<dbReference type="Proteomes" id="UP001335325">
    <property type="component" value="Chromosome"/>
</dbReference>